<dbReference type="HOGENOM" id="CLU_000604_1_2_0"/>
<dbReference type="AlphaFoldDB" id="D1B6L5"/>
<dbReference type="EnsemblBacteria" id="ACZ19656">
    <property type="protein sequence ID" value="ACZ19656"/>
    <property type="gene ID" value="Taci_1426"/>
</dbReference>
<dbReference type="FunFam" id="3.40.50.300:FF:000421">
    <property type="entry name" value="Branched-chain amino acid ABC transporter ATP-binding protein"/>
    <property type="match status" value="1"/>
</dbReference>
<organism evidence="5 6">
    <name type="scientific">Thermanaerovibrio acidaminovorans (strain ATCC 49978 / DSM 6589 / Su883)</name>
    <name type="common">Selenomonas acidaminovorans</name>
    <dbReference type="NCBI Taxonomy" id="525903"/>
    <lineage>
        <taxon>Bacteria</taxon>
        <taxon>Thermotogati</taxon>
        <taxon>Synergistota</taxon>
        <taxon>Synergistia</taxon>
        <taxon>Synergistales</taxon>
        <taxon>Synergistaceae</taxon>
        <taxon>Thermanaerovibrio</taxon>
    </lineage>
</organism>
<dbReference type="PANTHER" id="PTHR45772">
    <property type="entry name" value="CONSERVED COMPONENT OF ABC TRANSPORTER FOR NATURAL AMINO ACIDS-RELATED"/>
    <property type="match status" value="1"/>
</dbReference>
<keyword evidence="6" id="KW-1185">Reference proteome</keyword>
<feature type="domain" description="ABC transporter" evidence="4">
    <location>
        <begin position="5"/>
        <end position="246"/>
    </location>
</feature>
<dbReference type="PANTHER" id="PTHR45772:SF9">
    <property type="entry name" value="CONSERVED COMPONENT OF ABC TRANSPORTER FOR NATURAL AMINO ACIDS"/>
    <property type="match status" value="1"/>
</dbReference>
<dbReference type="EMBL" id="CP001818">
    <property type="protein sequence ID" value="ACZ19656.1"/>
    <property type="molecule type" value="Genomic_DNA"/>
</dbReference>
<dbReference type="GO" id="GO:0016887">
    <property type="term" value="F:ATP hydrolysis activity"/>
    <property type="evidence" value="ECO:0007669"/>
    <property type="project" value="InterPro"/>
</dbReference>
<dbReference type="KEGG" id="tai:Taci_1426"/>
<dbReference type="InterPro" id="IPR003593">
    <property type="entry name" value="AAA+_ATPase"/>
</dbReference>
<dbReference type="OrthoDB" id="9805514at2"/>
<reference evidence="5 6" key="1">
    <citation type="journal article" date="2009" name="Stand. Genomic Sci.">
        <title>Complete genome sequence of Thermanaerovibrio acidaminovorans type strain (Su883).</title>
        <authorList>
            <person name="Chovatia M."/>
            <person name="Sikorski J."/>
            <person name="Schroder M."/>
            <person name="Lapidus A."/>
            <person name="Nolan M."/>
            <person name="Tice H."/>
            <person name="Glavina Del Rio T."/>
            <person name="Copeland A."/>
            <person name="Cheng J.F."/>
            <person name="Lucas S."/>
            <person name="Chen F."/>
            <person name="Bruce D."/>
            <person name="Goodwin L."/>
            <person name="Pitluck S."/>
            <person name="Ivanova N."/>
            <person name="Mavromatis K."/>
            <person name="Ovchinnikova G."/>
            <person name="Pati A."/>
            <person name="Chen A."/>
            <person name="Palaniappan K."/>
            <person name="Land M."/>
            <person name="Hauser L."/>
            <person name="Chang Y.J."/>
            <person name="Jeffries C.D."/>
            <person name="Chain P."/>
            <person name="Saunders E."/>
            <person name="Detter J.C."/>
            <person name="Brettin T."/>
            <person name="Rohde M."/>
            <person name="Goker M."/>
            <person name="Spring S."/>
            <person name="Bristow J."/>
            <person name="Markowitz V."/>
            <person name="Hugenholtz P."/>
            <person name="Kyrpides N.C."/>
            <person name="Klenk H.P."/>
            <person name="Eisen J.A."/>
        </authorList>
    </citation>
    <scope>NUCLEOTIDE SEQUENCE [LARGE SCALE GENOMIC DNA]</scope>
    <source>
        <strain evidence="6">ATCC 49978 / DSM 6589 / Su883</strain>
    </source>
</reference>
<dbReference type="PATRIC" id="fig|525903.6.peg.1426"/>
<dbReference type="PROSITE" id="PS50893">
    <property type="entry name" value="ABC_TRANSPORTER_2"/>
    <property type="match status" value="1"/>
</dbReference>
<accession>D1B6L5</accession>
<keyword evidence="1" id="KW-0813">Transport</keyword>
<sequence length="253" mass="27749">MTGVLRLESLSKSFGGVAAVRSLSMEVEEGLIWGLIGPNGAGKTTVFNLVSGAVRPDGGRVIFRGRDITALAPHRIVKLGMARTFQNIRLFHNLSCLENVCIPMLQAEGPLRSLLGFGGRDVRRKAMDLLDRVGLADMWDRGAGTLPYGLQRKLEIARALASGPRLLLLDEPAAGMNPEESRRLGDFITQVRQAFGLTVILIEHHMDVIMRICHRVTVMNFGSILFQGTPSEVLGSRDVMEAYMGRRRWAVGA</sequence>
<dbReference type="SUPFAM" id="SSF52540">
    <property type="entry name" value="P-loop containing nucleoside triphosphate hydrolases"/>
    <property type="match status" value="1"/>
</dbReference>
<dbReference type="GO" id="GO:0005524">
    <property type="term" value="F:ATP binding"/>
    <property type="evidence" value="ECO:0007669"/>
    <property type="project" value="UniProtKB-KW"/>
</dbReference>
<name>D1B6L5_THEAS</name>
<keyword evidence="2" id="KW-0547">Nucleotide-binding</keyword>
<dbReference type="eggNOG" id="COG0411">
    <property type="taxonomic scope" value="Bacteria"/>
</dbReference>
<dbReference type="Proteomes" id="UP000002030">
    <property type="component" value="Chromosome"/>
</dbReference>
<dbReference type="InterPro" id="IPR003439">
    <property type="entry name" value="ABC_transporter-like_ATP-bd"/>
</dbReference>
<evidence type="ECO:0000313" key="6">
    <source>
        <dbReference type="Proteomes" id="UP000002030"/>
    </source>
</evidence>
<dbReference type="SMART" id="SM00382">
    <property type="entry name" value="AAA"/>
    <property type="match status" value="1"/>
</dbReference>
<evidence type="ECO:0000256" key="2">
    <source>
        <dbReference type="ARBA" id="ARBA00022741"/>
    </source>
</evidence>
<dbReference type="STRING" id="525903.Taci_1426"/>
<evidence type="ECO:0000256" key="1">
    <source>
        <dbReference type="ARBA" id="ARBA00022448"/>
    </source>
</evidence>
<dbReference type="GO" id="GO:0005886">
    <property type="term" value="C:plasma membrane"/>
    <property type="evidence" value="ECO:0007669"/>
    <property type="project" value="TreeGrafter"/>
</dbReference>
<dbReference type="InterPro" id="IPR051120">
    <property type="entry name" value="ABC_AA/LPS_Transport"/>
</dbReference>
<keyword evidence="3" id="KW-0067">ATP-binding</keyword>
<evidence type="ECO:0000259" key="4">
    <source>
        <dbReference type="PROSITE" id="PS50893"/>
    </source>
</evidence>
<protein>
    <submittedName>
        <fullName evidence="5">ABC transporter related protein</fullName>
    </submittedName>
</protein>
<dbReference type="InterPro" id="IPR027417">
    <property type="entry name" value="P-loop_NTPase"/>
</dbReference>
<evidence type="ECO:0000313" key="5">
    <source>
        <dbReference type="EMBL" id="ACZ19656.1"/>
    </source>
</evidence>
<dbReference type="Gene3D" id="3.40.50.300">
    <property type="entry name" value="P-loop containing nucleotide triphosphate hydrolases"/>
    <property type="match status" value="1"/>
</dbReference>
<proteinExistence type="predicted"/>
<dbReference type="Pfam" id="PF00005">
    <property type="entry name" value="ABC_tran"/>
    <property type="match status" value="1"/>
</dbReference>
<evidence type="ECO:0000256" key="3">
    <source>
        <dbReference type="ARBA" id="ARBA00022840"/>
    </source>
</evidence>
<gene>
    <name evidence="5" type="ordered locus">Taci_1426</name>
</gene>
<dbReference type="CDD" id="cd03219">
    <property type="entry name" value="ABC_Mj1267_LivG_branched"/>
    <property type="match status" value="1"/>
</dbReference>